<comment type="similarity">
    <text evidence="2">Belongs to the peptidase S54 family.</text>
</comment>
<keyword evidence="5 7" id="KW-1133">Transmembrane helix</keyword>
<dbReference type="GO" id="GO:0006508">
    <property type="term" value="P:proteolysis"/>
    <property type="evidence" value="ECO:0007669"/>
    <property type="project" value="UniProtKB-KW"/>
</dbReference>
<keyword evidence="10" id="KW-1185">Reference proteome</keyword>
<evidence type="ECO:0000256" key="3">
    <source>
        <dbReference type="ARBA" id="ARBA00022692"/>
    </source>
</evidence>
<protein>
    <submittedName>
        <fullName evidence="9">Rhomboid family intramembrane serine protease</fullName>
    </submittedName>
</protein>
<dbReference type="InterPro" id="IPR022764">
    <property type="entry name" value="Peptidase_S54_rhomboid_dom"/>
</dbReference>
<evidence type="ECO:0000256" key="5">
    <source>
        <dbReference type="ARBA" id="ARBA00022989"/>
    </source>
</evidence>
<dbReference type="InterPro" id="IPR035952">
    <property type="entry name" value="Rhomboid-like_sf"/>
</dbReference>
<name>A0ABM7SDR9_9FLAO</name>
<dbReference type="RefSeq" id="WP_221258020.1">
    <property type="nucleotide sequence ID" value="NZ_AP024749.1"/>
</dbReference>
<dbReference type="Pfam" id="PF01694">
    <property type="entry name" value="Rhomboid"/>
    <property type="match status" value="1"/>
</dbReference>
<feature type="transmembrane region" description="Helical" evidence="7">
    <location>
        <begin position="6"/>
        <end position="26"/>
    </location>
</feature>
<keyword evidence="4" id="KW-0378">Hydrolase</keyword>
<evidence type="ECO:0000256" key="7">
    <source>
        <dbReference type="SAM" id="Phobius"/>
    </source>
</evidence>
<feature type="transmembrane region" description="Helical" evidence="7">
    <location>
        <begin position="79"/>
        <end position="98"/>
    </location>
</feature>
<feature type="transmembrane region" description="Helical" evidence="7">
    <location>
        <begin position="103"/>
        <end position="125"/>
    </location>
</feature>
<comment type="subcellular location">
    <subcellularLocation>
        <location evidence="1">Membrane</location>
        <topology evidence="1">Multi-pass membrane protein</topology>
    </subcellularLocation>
</comment>
<dbReference type="PANTHER" id="PTHR43731:SF14">
    <property type="entry name" value="PRESENILIN-ASSOCIATED RHOMBOID-LIKE PROTEIN, MITOCHONDRIAL"/>
    <property type="match status" value="1"/>
</dbReference>
<accession>A0ABM7SDR9</accession>
<feature type="transmembrane region" description="Helical" evidence="7">
    <location>
        <begin position="187"/>
        <end position="207"/>
    </location>
</feature>
<dbReference type="Gene3D" id="1.20.1540.10">
    <property type="entry name" value="Rhomboid-like"/>
    <property type="match status" value="1"/>
</dbReference>
<reference evidence="9 10" key="1">
    <citation type="submission" date="2021-06" db="EMBL/GenBank/DDBJ databases">
        <title>Whole genome sequences of Flavobacterium sp. KK2020170 and assembly.</title>
        <authorList>
            <person name="Kitahara K."/>
            <person name="Miyoshi S."/>
            <person name="Uesaka K."/>
        </authorList>
    </citation>
    <scope>NUCLEOTIDE SEQUENCE [LARGE SCALE GENOMIC DNA]</scope>
    <source>
        <strain evidence="9 10">KK2020170</strain>
    </source>
</reference>
<dbReference type="EMBL" id="AP024749">
    <property type="protein sequence ID" value="BCY28916.1"/>
    <property type="molecule type" value="Genomic_DNA"/>
</dbReference>
<keyword evidence="9" id="KW-0645">Protease</keyword>
<feature type="transmembrane region" description="Helical" evidence="7">
    <location>
        <begin position="163"/>
        <end position="181"/>
    </location>
</feature>
<evidence type="ECO:0000256" key="4">
    <source>
        <dbReference type="ARBA" id="ARBA00022801"/>
    </source>
</evidence>
<feature type="transmembrane region" description="Helical" evidence="7">
    <location>
        <begin position="131"/>
        <end position="151"/>
    </location>
</feature>
<feature type="transmembrane region" description="Helical" evidence="7">
    <location>
        <begin position="47"/>
        <end position="67"/>
    </location>
</feature>
<evidence type="ECO:0000256" key="1">
    <source>
        <dbReference type="ARBA" id="ARBA00004141"/>
    </source>
</evidence>
<proteinExistence type="inferred from homology"/>
<keyword evidence="6 7" id="KW-0472">Membrane</keyword>
<dbReference type="GO" id="GO:0008233">
    <property type="term" value="F:peptidase activity"/>
    <property type="evidence" value="ECO:0007669"/>
    <property type="project" value="UniProtKB-KW"/>
</dbReference>
<evidence type="ECO:0000256" key="6">
    <source>
        <dbReference type="ARBA" id="ARBA00023136"/>
    </source>
</evidence>
<dbReference type="InterPro" id="IPR050925">
    <property type="entry name" value="Rhomboid_protease_S54"/>
</dbReference>
<dbReference type="SUPFAM" id="SSF144091">
    <property type="entry name" value="Rhomboid-like"/>
    <property type="match status" value="1"/>
</dbReference>
<evidence type="ECO:0000256" key="2">
    <source>
        <dbReference type="ARBA" id="ARBA00009045"/>
    </source>
</evidence>
<dbReference type="PANTHER" id="PTHR43731">
    <property type="entry name" value="RHOMBOID PROTEASE"/>
    <property type="match status" value="1"/>
</dbReference>
<organism evidence="9 10">
    <name type="scientific">Flavobacterium okayamense</name>
    <dbReference type="NCBI Taxonomy" id="2830782"/>
    <lineage>
        <taxon>Bacteria</taxon>
        <taxon>Pseudomonadati</taxon>
        <taxon>Bacteroidota</taxon>
        <taxon>Flavobacteriia</taxon>
        <taxon>Flavobacteriales</taxon>
        <taxon>Flavobacteriaceae</taxon>
        <taxon>Flavobacterium</taxon>
    </lineage>
</organism>
<evidence type="ECO:0000313" key="9">
    <source>
        <dbReference type="EMBL" id="BCY28916.1"/>
    </source>
</evidence>
<dbReference type="Proteomes" id="UP000825258">
    <property type="component" value="Chromosome"/>
</dbReference>
<keyword evidence="3 7" id="KW-0812">Transmembrane</keyword>
<gene>
    <name evidence="9" type="ORF">KK2020170_17840</name>
</gene>
<feature type="domain" description="Peptidase S54 rhomboid" evidence="8">
    <location>
        <begin position="40"/>
        <end position="181"/>
    </location>
</feature>
<evidence type="ECO:0000313" key="10">
    <source>
        <dbReference type="Proteomes" id="UP000825258"/>
    </source>
</evidence>
<sequence length="213" mass="24075">MNLVLIVLIGINVLVSLKGFSDSSFFRKYEFHLGSIKAGEQIRMLTSGFLHVDITHLAFNMLTLYFFAPVVIDTFGANYFIVVYFASLIAGSLLTFYIHKEEYYYRAVGASGAVTGIIYSSILLYPEMNLYMFFIPIPIPGYIFGIGYLLYSLYGMKSRTDNIGHTAHFGGAIGGYLVTLLKEPQMIYTNTKMVVLLLIPIIILFYMQKKNKL</sequence>
<evidence type="ECO:0000259" key="8">
    <source>
        <dbReference type="Pfam" id="PF01694"/>
    </source>
</evidence>